<dbReference type="Pfam" id="PF00210">
    <property type="entry name" value="Ferritin"/>
    <property type="match status" value="1"/>
</dbReference>
<dbReference type="Proteomes" id="UP001185092">
    <property type="component" value="Unassembled WGS sequence"/>
</dbReference>
<dbReference type="PROSITE" id="PS50905">
    <property type="entry name" value="FERRITIN_LIKE"/>
    <property type="match status" value="1"/>
</dbReference>
<dbReference type="AlphaFoldDB" id="A0AAE3XJF9"/>
<dbReference type="GO" id="GO:0005737">
    <property type="term" value="C:cytoplasm"/>
    <property type="evidence" value="ECO:0007669"/>
    <property type="project" value="UniProtKB-SubCell"/>
</dbReference>
<gene>
    <name evidence="9" type="ORF">HNQ88_000230</name>
</gene>
<keyword evidence="3 6" id="KW-0479">Metal-binding</keyword>
<evidence type="ECO:0000256" key="7">
    <source>
        <dbReference type="RuleBase" id="RU361145"/>
    </source>
</evidence>
<dbReference type="GO" id="GO:0006826">
    <property type="term" value="P:iron ion transport"/>
    <property type="evidence" value="ECO:0007669"/>
    <property type="project" value="InterPro"/>
</dbReference>
<dbReference type="InterPro" id="IPR012347">
    <property type="entry name" value="Ferritin-like"/>
</dbReference>
<dbReference type="EC" id="1.16.3.2" evidence="7"/>
<feature type="binding site" evidence="6">
    <location>
        <position position="103"/>
    </location>
    <ligand>
        <name>Fe cation</name>
        <dbReference type="ChEBI" id="CHEBI:24875"/>
        <label>1</label>
    </ligand>
</feature>
<evidence type="ECO:0000313" key="9">
    <source>
        <dbReference type="EMBL" id="MDR6237254.1"/>
    </source>
</evidence>
<feature type="binding site" evidence="6">
    <location>
        <position position="26"/>
    </location>
    <ligand>
        <name>Fe cation</name>
        <dbReference type="ChEBI" id="CHEBI:24875"/>
        <label>1</label>
    </ligand>
</feature>
<dbReference type="PANTHER" id="PTHR11431:SF127">
    <property type="entry name" value="BACTERIAL NON-HEME FERRITIN"/>
    <property type="match status" value="1"/>
</dbReference>
<feature type="binding site" evidence="6">
    <location>
        <position position="59"/>
    </location>
    <ligand>
        <name>Fe cation</name>
        <dbReference type="ChEBI" id="CHEBI:24875"/>
        <label>1</label>
    </ligand>
</feature>
<keyword evidence="4 9" id="KW-0560">Oxidoreductase</keyword>
<evidence type="ECO:0000256" key="5">
    <source>
        <dbReference type="ARBA" id="ARBA00023004"/>
    </source>
</evidence>
<keyword evidence="5 6" id="KW-0408">Iron</keyword>
<dbReference type="InterPro" id="IPR041719">
    <property type="entry name" value="Ferritin_prok"/>
</dbReference>
<evidence type="ECO:0000256" key="4">
    <source>
        <dbReference type="ARBA" id="ARBA00023002"/>
    </source>
</evidence>
<dbReference type="InterPro" id="IPR001519">
    <property type="entry name" value="Ferritin"/>
</dbReference>
<dbReference type="RefSeq" id="WP_309936702.1">
    <property type="nucleotide sequence ID" value="NZ_AP025305.1"/>
</dbReference>
<evidence type="ECO:0000256" key="1">
    <source>
        <dbReference type="ARBA" id="ARBA00006950"/>
    </source>
</evidence>
<comment type="function">
    <text evidence="7">Iron-storage protein.</text>
</comment>
<comment type="subcellular location">
    <subcellularLocation>
        <location evidence="7">Cytoplasm</location>
    </subcellularLocation>
</comment>
<comment type="caution">
    <text evidence="9">The sequence shown here is derived from an EMBL/GenBank/DDBJ whole genome shotgun (WGS) entry which is preliminary data.</text>
</comment>
<keyword evidence="10" id="KW-1185">Reference proteome</keyword>
<evidence type="ECO:0000313" key="10">
    <source>
        <dbReference type="Proteomes" id="UP001185092"/>
    </source>
</evidence>
<dbReference type="EMBL" id="JAVDQD010000001">
    <property type="protein sequence ID" value="MDR6237254.1"/>
    <property type="molecule type" value="Genomic_DNA"/>
</dbReference>
<protein>
    <recommendedName>
        <fullName evidence="7">Ferritin</fullName>
        <ecNumber evidence="7">1.16.3.2</ecNumber>
    </recommendedName>
</protein>
<evidence type="ECO:0000256" key="6">
    <source>
        <dbReference type="PIRSR" id="PIRSR601519-1"/>
    </source>
</evidence>
<evidence type="ECO:0000256" key="3">
    <source>
        <dbReference type="ARBA" id="ARBA00022723"/>
    </source>
</evidence>
<feature type="binding site" evidence="6">
    <location>
        <position position="136"/>
    </location>
    <ligand>
        <name>Fe cation</name>
        <dbReference type="ChEBI" id="CHEBI:24875"/>
        <label>1</label>
    </ligand>
</feature>
<keyword evidence="7" id="KW-0963">Cytoplasm</keyword>
<proteinExistence type="inferred from homology"/>
<feature type="binding site" evidence="6">
    <location>
        <position position="62"/>
    </location>
    <ligand>
        <name>Fe cation</name>
        <dbReference type="ChEBI" id="CHEBI:24875"/>
        <label>1</label>
    </ligand>
</feature>
<dbReference type="GO" id="GO:0008199">
    <property type="term" value="F:ferric iron binding"/>
    <property type="evidence" value="ECO:0007669"/>
    <property type="project" value="InterPro"/>
</dbReference>
<dbReference type="Gene3D" id="1.20.1260.10">
    <property type="match status" value="1"/>
</dbReference>
<comment type="similarity">
    <text evidence="1 7">Belongs to the ferritin family. Prokaryotic subfamily.</text>
</comment>
<evidence type="ECO:0000259" key="8">
    <source>
        <dbReference type="PROSITE" id="PS50905"/>
    </source>
</evidence>
<dbReference type="InterPro" id="IPR009040">
    <property type="entry name" value="Ferritin-like_diiron"/>
</dbReference>
<dbReference type="CDD" id="cd01055">
    <property type="entry name" value="Nonheme_Ferritin"/>
    <property type="match status" value="1"/>
</dbReference>
<dbReference type="InterPro" id="IPR009078">
    <property type="entry name" value="Ferritin-like_SF"/>
</dbReference>
<sequence length="174" mass="20241">MKDLLSIEKSLTEDVELALNKQIAMEAGASASYLAMASWCMANGFDLAYEYFIKQSDEEREHMKKLFRYVNNMGGLAHSPQVGKVREDFDSLREVYEYMLSQEIAVTQAINNLVDFCMKHKDYSTVEYLNWFVKEQREEVFISRRALKLFDLMGQDGLGLYEIEKAVTQLKFKE</sequence>
<comment type="catalytic activity">
    <reaction evidence="7">
        <text>4 Fe(2+) + O2 + 6 H2O = 4 iron(III) oxide-hydroxide + 12 H(+)</text>
        <dbReference type="Rhea" id="RHEA:11972"/>
        <dbReference type="ChEBI" id="CHEBI:15377"/>
        <dbReference type="ChEBI" id="CHEBI:15378"/>
        <dbReference type="ChEBI" id="CHEBI:15379"/>
        <dbReference type="ChEBI" id="CHEBI:29033"/>
        <dbReference type="ChEBI" id="CHEBI:78619"/>
        <dbReference type="EC" id="1.16.3.2"/>
    </reaction>
</comment>
<dbReference type="GO" id="GO:0006879">
    <property type="term" value="P:intracellular iron ion homeostasis"/>
    <property type="evidence" value="ECO:0007669"/>
    <property type="project" value="UniProtKB-KW"/>
</dbReference>
<accession>A0AAE3XJF9</accession>
<dbReference type="InterPro" id="IPR008331">
    <property type="entry name" value="Ferritin_DPS_dom"/>
</dbReference>
<keyword evidence="2 7" id="KW-0409">Iron storage</keyword>
<feature type="domain" description="Ferritin-like diiron" evidence="8">
    <location>
        <begin position="9"/>
        <end position="154"/>
    </location>
</feature>
<dbReference type="GO" id="GO:0016491">
    <property type="term" value="F:oxidoreductase activity"/>
    <property type="evidence" value="ECO:0007669"/>
    <property type="project" value="UniProtKB-KW"/>
</dbReference>
<organism evidence="9 10">
    <name type="scientific">Aureibacter tunicatorum</name>
    <dbReference type="NCBI Taxonomy" id="866807"/>
    <lineage>
        <taxon>Bacteria</taxon>
        <taxon>Pseudomonadati</taxon>
        <taxon>Bacteroidota</taxon>
        <taxon>Cytophagia</taxon>
        <taxon>Cytophagales</taxon>
        <taxon>Persicobacteraceae</taxon>
        <taxon>Aureibacter</taxon>
    </lineage>
</organism>
<dbReference type="GO" id="GO:0008198">
    <property type="term" value="F:ferrous iron binding"/>
    <property type="evidence" value="ECO:0007669"/>
    <property type="project" value="TreeGrafter"/>
</dbReference>
<evidence type="ECO:0000256" key="2">
    <source>
        <dbReference type="ARBA" id="ARBA00022434"/>
    </source>
</evidence>
<name>A0AAE3XJF9_9BACT</name>
<dbReference type="SUPFAM" id="SSF47240">
    <property type="entry name" value="Ferritin-like"/>
    <property type="match status" value="1"/>
</dbReference>
<reference evidence="9" key="1">
    <citation type="submission" date="2023-07" db="EMBL/GenBank/DDBJ databases">
        <title>Genomic Encyclopedia of Type Strains, Phase IV (KMG-IV): sequencing the most valuable type-strain genomes for metagenomic binning, comparative biology and taxonomic classification.</title>
        <authorList>
            <person name="Goeker M."/>
        </authorList>
    </citation>
    <scope>NUCLEOTIDE SEQUENCE</scope>
    <source>
        <strain evidence="9">DSM 26174</strain>
    </source>
</reference>
<dbReference type="PANTHER" id="PTHR11431">
    <property type="entry name" value="FERRITIN"/>
    <property type="match status" value="1"/>
</dbReference>